<dbReference type="EMBL" id="JACSDY010000002">
    <property type="protein sequence ID" value="KAF7434265.1"/>
    <property type="molecule type" value="Genomic_DNA"/>
</dbReference>
<accession>A0A834PA26</accession>
<reference evidence="2" key="1">
    <citation type="journal article" date="2020" name="G3 (Bethesda)">
        <title>High-Quality Assemblies for Three Invasive Social Wasps from the &lt;i&gt;Vespula&lt;/i&gt; Genus.</title>
        <authorList>
            <person name="Harrop T.W.R."/>
            <person name="Guhlin J."/>
            <person name="McLaughlin G.M."/>
            <person name="Permina E."/>
            <person name="Stockwell P."/>
            <person name="Gilligan J."/>
            <person name="Le Lec M.F."/>
            <person name="Gruber M.A.M."/>
            <person name="Quinn O."/>
            <person name="Lovegrove M."/>
            <person name="Duncan E.J."/>
            <person name="Remnant E.J."/>
            <person name="Van Eeckhoven J."/>
            <person name="Graham B."/>
            <person name="Knapp R.A."/>
            <person name="Langford K.W."/>
            <person name="Kronenberg Z."/>
            <person name="Press M.O."/>
            <person name="Eacker S.M."/>
            <person name="Wilson-Rankin E.E."/>
            <person name="Purcell J."/>
            <person name="Lester P.J."/>
            <person name="Dearden P.K."/>
        </authorList>
    </citation>
    <scope>NUCLEOTIDE SEQUENCE</scope>
    <source>
        <strain evidence="2">Volc-1</strain>
    </source>
</reference>
<gene>
    <name evidence="2" type="ORF">H0235_002456</name>
</gene>
<comment type="caution">
    <text evidence="2">The sequence shown here is derived from an EMBL/GenBank/DDBJ whole genome shotgun (WGS) entry which is preliminary data.</text>
</comment>
<organism evidence="2 3">
    <name type="scientific">Vespula pensylvanica</name>
    <name type="common">Western yellow jacket</name>
    <name type="synonym">Wasp</name>
    <dbReference type="NCBI Taxonomy" id="30213"/>
    <lineage>
        <taxon>Eukaryota</taxon>
        <taxon>Metazoa</taxon>
        <taxon>Ecdysozoa</taxon>
        <taxon>Arthropoda</taxon>
        <taxon>Hexapoda</taxon>
        <taxon>Insecta</taxon>
        <taxon>Pterygota</taxon>
        <taxon>Neoptera</taxon>
        <taxon>Endopterygota</taxon>
        <taxon>Hymenoptera</taxon>
        <taxon>Apocrita</taxon>
        <taxon>Aculeata</taxon>
        <taxon>Vespoidea</taxon>
        <taxon>Vespidae</taxon>
        <taxon>Vespinae</taxon>
        <taxon>Vespula</taxon>
    </lineage>
</organism>
<evidence type="ECO:0000256" key="1">
    <source>
        <dbReference type="SAM" id="MobiDB-lite"/>
    </source>
</evidence>
<feature type="region of interest" description="Disordered" evidence="1">
    <location>
        <begin position="60"/>
        <end position="91"/>
    </location>
</feature>
<name>A0A834PA26_VESPE</name>
<dbReference type="Proteomes" id="UP000600918">
    <property type="component" value="Unassembled WGS sequence"/>
</dbReference>
<evidence type="ECO:0000313" key="2">
    <source>
        <dbReference type="EMBL" id="KAF7434265.1"/>
    </source>
</evidence>
<protein>
    <submittedName>
        <fullName evidence="2">Uncharacterized protein</fullName>
    </submittedName>
</protein>
<proteinExistence type="predicted"/>
<sequence>MSKQILEQQIQAEIEIKTSQEYTNLRFSRLYDEIIWFDVVDTSEGGRTTVVATFVVVTIGGSGGSDGRGGDRGDRGPGPWQIRQRHRTSNV</sequence>
<keyword evidence="3" id="KW-1185">Reference proteome</keyword>
<dbReference type="AlphaFoldDB" id="A0A834PA26"/>
<evidence type="ECO:0000313" key="3">
    <source>
        <dbReference type="Proteomes" id="UP000600918"/>
    </source>
</evidence>